<dbReference type="GO" id="GO:0005634">
    <property type="term" value="C:nucleus"/>
    <property type="evidence" value="ECO:0007669"/>
    <property type="project" value="TreeGrafter"/>
</dbReference>
<dbReference type="GO" id="GO:0032233">
    <property type="term" value="P:positive regulation of actin filament bundle assembly"/>
    <property type="evidence" value="ECO:0007669"/>
    <property type="project" value="TreeGrafter"/>
</dbReference>
<dbReference type="GO" id="GO:0015629">
    <property type="term" value="C:actin cytoskeleton"/>
    <property type="evidence" value="ECO:0007669"/>
    <property type="project" value="TreeGrafter"/>
</dbReference>
<evidence type="ECO:0000256" key="5">
    <source>
        <dbReference type="SAM" id="MobiDB-lite"/>
    </source>
</evidence>
<proteinExistence type="inferred from homology"/>
<sequence length="150" mass="16561">MDKFVVDDETVRASKARSSSPTLSMPSTWKHPSNVRARPPVSYNPILSPFYPLAHLNVLDVMKHQPYQLNSSLFTYNSIIESKQTSAQTPASFQPQSLACEPSAALSRSLNSSQSVKQNLVSVPYPYVPQSASNEATITPQHTNKQPICK</sequence>
<evidence type="ECO:0000256" key="2">
    <source>
        <dbReference type="ARBA" id="ARBA00022490"/>
    </source>
</evidence>
<dbReference type="PANTHER" id="PTHR24217">
    <property type="entry name" value="PUTATIVE-RELATED"/>
    <property type="match status" value="1"/>
</dbReference>
<feature type="compositionally biased region" description="Basic and acidic residues" evidence="5">
    <location>
        <begin position="1"/>
        <end position="12"/>
    </location>
</feature>
<comment type="similarity">
    <text evidence="4">Belongs to the synaptopodin family.</text>
</comment>
<dbReference type="PANTHER" id="PTHR24217:SF9">
    <property type="entry name" value="SYNAPTOPODIN-2"/>
    <property type="match status" value="1"/>
</dbReference>
<dbReference type="InterPro" id="IPR051976">
    <property type="entry name" value="Synaptopodin_domain"/>
</dbReference>
<evidence type="ECO:0000256" key="4">
    <source>
        <dbReference type="ARBA" id="ARBA00038161"/>
    </source>
</evidence>
<dbReference type="GO" id="GO:0030018">
    <property type="term" value="C:Z disc"/>
    <property type="evidence" value="ECO:0007669"/>
    <property type="project" value="TreeGrafter"/>
</dbReference>
<evidence type="ECO:0000256" key="1">
    <source>
        <dbReference type="ARBA" id="ARBA00004496"/>
    </source>
</evidence>
<keyword evidence="2" id="KW-0963">Cytoplasm</keyword>
<evidence type="ECO:0000313" key="6">
    <source>
        <dbReference type="Ensembl" id="ENSSANP00000029117.1"/>
    </source>
</evidence>
<name>A0A671M7L9_9TELE</name>
<dbReference type="AlphaFoldDB" id="A0A671M7L9"/>
<accession>A0A671M7L9</accession>
<keyword evidence="3" id="KW-0597">Phosphoprotein</keyword>
<feature type="region of interest" description="Disordered" evidence="5">
    <location>
        <begin position="1"/>
        <end position="35"/>
    </location>
</feature>
<comment type="subcellular location">
    <subcellularLocation>
        <location evidence="1">Cytoplasm</location>
    </subcellularLocation>
</comment>
<dbReference type="GO" id="GO:0003779">
    <property type="term" value="F:actin binding"/>
    <property type="evidence" value="ECO:0007669"/>
    <property type="project" value="TreeGrafter"/>
</dbReference>
<organism evidence="6 7">
    <name type="scientific">Sinocyclocheilus anshuiensis</name>
    <dbReference type="NCBI Taxonomy" id="1608454"/>
    <lineage>
        <taxon>Eukaryota</taxon>
        <taxon>Metazoa</taxon>
        <taxon>Chordata</taxon>
        <taxon>Craniata</taxon>
        <taxon>Vertebrata</taxon>
        <taxon>Euteleostomi</taxon>
        <taxon>Actinopterygii</taxon>
        <taxon>Neopterygii</taxon>
        <taxon>Teleostei</taxon>
        <taxon>Ostariophysi</taxon>
        <taxon>Cypriniformes</taxon>
        <taxon>Cyprinidae</taxon>
        <taxon>Cyprininae</taxon>
        <taxon>Sinocyclocheilus</taxon>
    </lineage>
</organism>
<protein>
    <submittedName>
        <fullName evidence="6">Uncharacterized protein</fullName>
    </submittedName>
</protein>
<dbReference type="Ensembl" id="ENSSANT00000030994.1">
    <property type="protein sequence ID" value="ENSSANP00000029117.1"/>
    <property type="gene ID" value="ENSSANG00000014922.1"/>
</dbReference>
<keyword evidence="7" id="KW-1185">Reference proteome</keyword>
<evidence type="ECO:0000313" key="7">
    <source>
        <dbReference type="Proteomes" id="UP000472260"/>
    </source>
</evidence>
<reference evidence="6" key="1">
    <citation type="submission" date="2025-08" db="UniProtKB">
        <authorList>
            <consortium name="Ensembl"/>
        </authorList>
    </citation>
    <scope>IDENTIFICATION</scope>
</reference>
<evidence type="ECO:0000256" key="3">
    <source>
        <dbReference type="ARBA" id="ARBA00022553"/>
    </source>
</evidence>
<reference evidence="6" key="2">
    <citation type="submission" date="2025-09" db="UniProtKB">
        <authorList>
            <consortium name="Ensembl"/>
        </authorList>
    </citation>
    <scope>IDENTIFICATION</scope>
</reference>
<dbReference type="Proteomes" id="UP000472260">
    <property type="component" value="Unassembled WGS sequence"/>
</dbReference>
<feature type="compositionally biased region" description="Polar residues" evidence="5">
    <location>
        <begin position="16"/>
        <end position="31"/>
    </location>
</feature>